<sequence length="78" mass="8517">SDRLPHSSGCFGCNHSEFTRVSGSTAAAQLLLDGCPTRLPPTWCAFACNTLLCRVRRALLWRCLCRVDDFATQNGSSP</sequence>
<dbReference type="EMBL" id="MIGC01000708">
    <property type="protein sequence ID" value="PHJ24373.1"/>
    <property type="molecule type" value="Genomic_DNA"/>
</dbReference>
<gene>
    <name evidence="1" type="ORF">CSUI_001777</name>
</gene>
<feature type="non-terminal residue" evidence="1">
    <location>
        <position position="1"/>
    </location>
</feature>
<proteinExistence type="predicted"/>
<comment type="caution">
    <text evidence="1">The sequence shown here is derived from an EMBL/GenBank/DDBJ whole genome shotgun (WGS) entry which is preliminary data.</text>
</comment>
<dbReference type="AlphaFoldDB" id="A0A2C6LBK3"/>
<reference evidence="1 2" key="1">
    <citation type="journal article" date="2017" name="Int. J. Parasitol.">
        <title>The genome of the protozoan parasite Cystoisospora suis and a reverse vaccinology approach to identify vaccine candidates.</title>
        <authorList>
            <person name="Palmieri N."/>
            <person name="Shrestha A."/>
            <person name="Ruttkowski B."/>
            <person name="Beck T."/>
            <person name="Vogl C."/>
            <person name="Tomley F."/>
            <person name="Blake D.P."/>
            <person name="Joachim A."/>
        </authorList>
    </citation>
    <scope>NUCLEOTIDE SEQUENCE [LARGE SCALE GENOMIC DNA]</scope>
    <source>
        <strain evidence="1 2">Wien I</strain>
    </source>
</reference>
<name>A0A2C6LBK3_9APIC</name>
<dbReference type="Proteomes" id="UP000221165">
    <property type="component" value="Unassembled WGS sequence"/>
</dbReference>
<accession>A0A2C6LBK3</accession>
<keyword evidence="2" id="KW-1185">Reference proteome</keyword>
<dbReference type="RefSeq" id="XP_067926046.1">
    <property type="nucleotide sequence ID" value="XM_068061981.1"/>
</dbReference>
<protein>
    <submittedName>
        <fullName evidence="1">Uncharacterized protein</fullName>
    </submittedName>
</protein>
<evidence type="ECO:0000313" key="2">
    <source>
        <dbReference type="Proteomes" id="UP000221165"/>
    </source>
</evidence>
<evidence type="ECO:0000313" key="1">
    <source>
        <dbReference type="EMBL" id="PHJ24373.1"/>
    </source>
</evidence>
<dbReference type="VEuPathDB" id="ToxoDB:CSUI_001777"/>
<organism evidence="1 2">
    <name type="scientific">Cystoisospora suis</name>
    <dbReference type="NCBI Taxonomy" id="483139"/>
    <lineage>
        <taxon>Eukaryota</taxon>
        <taxon>Sar</taxon>
        <taxon>Alveolata</taxon>
        <taxon>Apicomplexa</taxon>
        <taxon>Conoidasida</taxon>
        <taxon>Coccidia</taxon>
        <taxon>Eucoccidiorida</taxon>
        <taxon>Eimeriorina</taxon>
        <taxon>Sarcocystidae</taxon>
        <taxon>Cystoisospora</taxon>
    </lineage>
</organism>
<dbReference type="GeneID" id="94425192"/>